<evidence type="ECO:0000313" key="6">
    <source>
        <dbReference type="Proteomes" id="UP000675781"/>
    </source>
</evidence>
<dbReference type="PANTHER" id="PTHR43156">
    <property type="entry name" value="STAGE II SPORULATION PROTEIN E-RELATED"/>
    <property type="match status" value="1"/>
</dbReference>
<dbReference type="Gene3D" id="3.30.450.20">
    <property type="entry name" value="PAS domain"/>
    <property type="match status" value="1"/>
</dbReference>
<evidence type="ECO:0000256" key="1">
    <source>
        <dbReference type="ARBA" id="ARBA00022801"/>
    </source>
</evidence>
<dbReference type="AlphaFoldDB" id="A0A941EV94"/>
<dbReference type="RefSeq" id="WP_212531548.1">
    <property type="nucleotide sequence ID" value="NZ_JAGSOG010000179.1"/>
</dbReference>
<dbReference type="InterPro" id="IPR003018">
    <property type="entry name" value="GAF"/>
</dbReference>
<dbReference type="SMART" id="SM00065">
    <property type="entry name" value="GAF"/>
    <property type="match status" value="1"/>
</dbReference>
<feature type="region of interest" description="Disordered" evidence="2">
    <location>
        <begin position="1"/>
        <end position="27"/>
    </location>
</feature>
<keyword evidence="6" id="KW-1185">Reference proteome</keyword>
<evidence type="ECO:0000259" key="3">
    <source>
        <dbReference type="SMART" id="SM00065"/>
    </source>
</evidence>
<accession>A0A941EV94</accession>
<sequence>MDSTDFPSTRPARPADPAAASPPRAEDLLGPVFDQMPVGVVAVRPDGLTALVNQWLIDFFDPFDVDEDTGVMRMDWTRVAHPDGRSVRPGTLPLERCMRDGRVVASEEYVYHGVRGEKTISVDAFAVRGENGAALAYVSTVIDLTQTRAFLDQLGEIQQELDTHVSELSRVHGLIERLSSRSDLSSLLAETVDVVAELDGADAVLIFLADSDSGELKMVASHGLLEEHVERVHALDPQFLYTSQRAMLGLPTNIVDVSGEPGLPEQYREVALALGAVSLHSLPLRSADGGVLGSVVSLFRRVRMPSPHTLQLIETCGRIIAQLIVNARIRARDRDVASALQRSMMQARLPHVPGLELAACYRAGSTGMYAGGDWYQVSVLSDGRLSIVIGDVVGHGIEAVGTMGQMSSAVRAYTLPAEGNVPPGPLEIVDLLDHWCVATGLGESSTVCVAEIARATGRCVLAGAGHPPPLLLGPQGPVYVHEEALGAPLGLLGLTGEAHALSIDLPPGSILLFYTDGLIERRGEDIDTGLARLAAVAQRILEHSPEGELDAQCERIVAEAAPADITTDDAALLILRVRG</sequence>
<feature type="compositionally biased region" description="Low complexity" evidence="2">
    <location>
        <begin position="7"/>
        <end position="23"/>
    </location>
</feature>
<dbReference type="SUPFAM" id="SSF55785">
    <property type="entry name" value="PYP-like sensor domain (PAS domain)"/>
    <property type="match status" value="1"/>
</dbReference>
<name>A0A941EV94_9ACTN</name>
<reference evidence="5" key="1">
    <citation type="submission" date="2021-04" db="EMBL/GenBank/DDBJ databases">
        <title>Genome based classification of Actinospica acidithermotolerans sp. nov., an actinobacterium isolated from an Indonesian hot spring.</title>
        <authorList>
            <person name="Kusuma A.B."/>
            <person name="Putra K.E."/>
            <person name="Nafisah S."/>
            <person name="Loh J."/>
            <person name="Nouioui I."/>
            <person name="Goodfellow M."/>
        </authorList>
    </citation>
    <scope>NUCLEOTIDE SEQUENCE</scope>
    <source>
        <strain evidence="5">CSCA 57</strain>
    </source>
</reference>
<comment type="caution">
    <text evidence="5">The sequence shown here is derived from an EMBL/GenBank/DDBJ whole genome shotgun (WGS) entry which is preliminary data.</text>
</comment>
<dbReference type="InterPro" id="IPR029016">
    <property type="entry name" value="GAF-like_dom_sf"/>
</dbReference>
<feature type="domain" description="GAF" evidence="3">
    <location>
        <begin position="183"/>
        <end position="334"/>
    </location>
</feature>
<dbReference type="Gene3D" id="3.60.40.10">
    <property type="entry name" value="PPM-type phosphatase domain"/>
    <property type="match status" value="1"/>
</dbReference>
<dbReference type="SUPFAM" id="SSF55781">
    <property type="entry name" value="GAF domain-like"/>
    <property type="match status" value="1"/>
</dbReference>
<dbReference type="InterPro" id="IPR036457">
    <property type="entry name" value="PPM-type-like_dom_sf"/>
</dbReference>
<dbReference type="InterPro" id="IPR052016">
    <property type="entry name" value="Bact_Sigma-Reg"/>
</dbReference>
<dbReference type="InterPro" id="IPR035965">
    <property type="entry name" value="PAS-like_dom_sf"/>
</dbReference>
<protein>
    <submittedName>
        <fullName evidence="5">SpoIIE family protein phosphatase</fullName>
    </submittedName>
</protein>
<evidence type="ECO:0000259" key="4">
    <source>
        <dbReference type="SMART" id="SM00331"/>
    </source>
</evidence>
<dbReference type="SUPFAM" id="SSF81606">
    <property type="entry name" value="PP2C-like"/>
    <property type="match status" value="1"/>
</dbReference>
<gene>
    <name evidence="5" type="ORF">KDL01_27625</name>
</gene>
<evidence type="ECO:0000256" key="2">
    <source>
        <dbReference type="SAM" id="MobiDB-lite"/>
    </source>
</evidence>
<dbReference type="EMBL" id="JAGSOG010000179">
    <property type="protein sequence ID" value="MBR7837078.1"/>
    <property type="molecule type" value="Genomic_DNA"/>
</dbReference>
<organism evidence="5 6">
    <name type="scientific">Actinospica durhamensis</name>
    <dbReference type="NCBI Taxonomy" id="1508375"/>
    <lineage>
        <taxon>Bacteria</taxon>
        <taxon>Bacillati</taxon>
        <taxon>Actinomycetota</taxon>
        <taxon>Actinomycetes</taxon>
        <taxon>Catenulisporales</taxon>
        <taxon>Actinospicaceae</taxon>
        <taxon>Actinospica</taxon>
    </lineage>
</organism>
<dbReference type="InterPro" id="IPR001932">
    <property type="entry name" value="PPM-type_phosphatase-like_dom"/>
</dbReference>
<dbReference type="Pfam" id="PF07228">
    <property type="entry name" value="SpoIIE"/>
    <property type="match status" value="1"/>
</dbReference>
<keyword evidence="1" id="KW-0378">Hydrolase</keyword>
<dbReference type="Proteomes" id="UP000675781">
    <property type="component" value="Unassembled WGS sequence"/>
</dbReference>
<feature type="domain" description="PPM-type phosphatase" evidence="4">
    <location>
        <begin position="352"/>
        <end position="577"/>
    </location>
</feature>
<evidence type="ECO:0000313" key="5">
    <source>
        <dbReference type="EMBL" id="MBR7837078.1"/>
    </source>
</evidence>
<proteinExistence type="predicted"/>
<dbReference type="GO" id="GO:0016791">
    <property type="term" value="F:phosphatase activity"/>
    <property type="evidence" value="ECO:0007669"/>
    <property type="project" value="TreeGrafter"/>
</dbReference>
<dbReference type="Pfam" id="PF01590">
    <property type="entry name" value="GAF"/>
    <property type="match status" value="1"/>
</dbReference>
<dbReference type="Gene3D" id="3.30.450.40">
    <property type="match status" value="1"/>
</dbReference>
<dbReference type="SMART" id="SM00331">
    <property type="entry name" value="PP2C_SIG"/>
    <property type="match status" value="1"/>
</dbReference>
<dbReference type="PANTHER" id="PTHR43156:SF2">
    <property type="entry name" value="STAGE II SPORULATION PROTEIN E"/>
    <property type="match status" value="1"/>
</dbReference>